<dbReference type="SMART" id="SM00717">
    <property type="entry name" value="SANT"/>
    <property type="match status" value="1"/>
</dbReference>
<dbReference type="InterPro" id="IPR017930">
    <property type="entry name" value="Myb_dom"/>
</dbReference>
<feature type="compositionally biased region" description="Low complexity" evidence="5">
    <location>
        <begin position="186"/>
        <end position="203"/>
    </location>
</feature>
<feature type="region of interest" description="Disordered" evidence="5">
    <location>
        <begin position="163"/>
        <end position="219"/>
    </location>
</feature>
<proteinExistence type="predicted"/>
<keyword evidence="1" id="KW-0805">Transcription regulation</keyword>
<dbReference type="InterPro" id="IPR009057">
    <property type="entry name" value="Homeodomain-like_sf"/>
</dbReference>
<evidence type="ECO:0000259" key="8">
    <source>
        <dbReference type="PROSITE" id="PS51294"/>
    </source>
</evidence>
<dbReference type="PROSITE" id="PS51293">
    <property type="entry name" value="SANT"/>
    <property type="match status" value="1"/>
</dbReference>
<feature type="compositionally biased region" description="Basic residues" evidence="5">
    <location>
        <begin position="166"/>
        <end position="185"/>
    </location>
</feature>
<dbReference type="InterPro" id="IPR001005">
    <property type="entry name" value="SANT/Myb"/>
</dbReference>
<dbReference type="PROSITE" id="PS51294">
    <property type="entry name" value="HTH_MYB"/>
    <property type="match status" value="1"/>
</dbReference>
<evidence type="ECO:0000256" key="2">
    <source>
        <dbReference type="ARBA" id="ARBA00023125"/>
    </source>
</evidence>
<evidence type="ECO:0000259" key="7">
    <source>
        <dbReference type="PROSITE" id="PS51293"/>
    </source>
</evidence>
<name>A0A9K3CTS6_9EUKA</name>
<dbReference type="InterPro" id="IPR006447">
    <property type="entry name" value="Myb_dom_plants"/>
</dbReference>
<keyword evidence="2" id="KW-0238">DNA-binding</keyword>
<evidence type="ECO:0000256" key="1">
    <source>
        <dbReference type="ARBA" id="ARBA00023015"/>
    </source>
</evidence>
<keyword evidence="3" id="KW-0804">Transcription</keyword>
<sequence length="736" mass="79576">MGKRQQKEAGYPPPPPSAELLRITTAPPHLFSHLGNVYNDRGYVICGVTNRVGKMCARTGTCPFHPERPEDPSMMAPDEALPLIQAKYPQSSCEGPRKWTKAEHQAFIDGLKKHGRSKWKEIAEGIETRTAAQVQSHAQKFFLKLRKTGQELSDVLGGEVVDKPVSKRKRARPSRPPRPSKKRAPGSRLAKSAKTAKTAKAKVAPPPRPPTLVRTDTPSDATVPVYSVYQEDDGGAYIPGVEGQGVSVAAPPAKRRPRRRSLRKVARVRYGDEEGEAEGERETEREREAPVEVKVETLKQRVKVEPTVAPAVTEASRERGGERARRSKQTKKHRTLKTLKDVPVLSTVLSPYQESPPHSPIHVPSASPEHPSPSPSPSHSLPGSPPPKAFADVPLSRPSSPPPPTHTLGSSKRVVSPGSTVSEGHMSPGPTVMMFTQEGEGERGGETNMYMGSDSQPDTFLDESETEVEEHTPTSEAVGTGEVFTPGIGAAVPLSSDTLDSLGYDTHRPSSRAGRVTLSPLLYDEEGTQYQSPWAVYEREREKGLYESQAGAAGGPSTISYTSDDLVMPLDVSQQRVVHMGDVTCVLDRIPSPPKSERAVSQQSRPSPFADVDIKRRMSDTSLLSQPSVPPYTRDVDTISHSPHPSLLTPSMGGIHPLGHGLMDHTDLMHHMPDMDAYTFPHSPLGVDVDMGVVSPALSVSYASPEVILASSRAPSVVTRPSTPIPGGHVSESGAT</sequence>
<feature type="domain" description="Myb-like" evidence="6">
    <location>
        <begin position="98"/>
        <end position="142"/>
    </location>
</feature>
<dbReference type="PANTHER" id="PTHR12802">
    <property type="entry name" value="SWI/SNF COMPLEX-RELATED"/>
    <property type="match status" value="1"/>
</dbReference>
<comment type="caution">
    <text evidence="9">The sequence shown here is derived from an EMBL/GenBank/DDBJ whole genome shotgun (WGS) entry which is preliminary data.</text>
</comment>
<feature type="compositionally biased region" description="Basic residues" evidence="5">
    <location>
        <begin position="325"/>
        <end position="337"/>
    </location>
</feature>
<keyword evidence="10" id="KW-1185">Reference proteome</keyword>
<organism evidence="9 10">
    <name type="scientific">Kipferlia bialata</name>
    <dbReference type="NCBI Taxonomy" id="797122"/>
    <lineage>
        <taxon>Eukaryota</taxon>
        <taxon>Metamonada</taxon>
        <taxon>Carpediemonas-like organisms</taxon>
        <taxon>Kipferlia</taxon>
    </lineage>
</organism>
<feature type="domain" description="SANT" evidence="7">
    <location>
        <begin position="94"/>
        <end position="150"/>
    </location>
</feature>
<dbReference type="Gene3D" id="1.10.10.60">
    <property type="entry name" value="Homeodomain-like"/>
    <property type="match status" value="1"/>
</dbReference>
<feature type="region of interest" description="Disordered" evidence="5">
    <location>
        <begin position="589"/>
        <end position="608"/>
    </location>
</feature>
<gene>
    <name evidence="9" type="ORF">KIPB_004461</name>
</gene>
<feature type="region of interest" description="Disordered" evidence="5">
    <location>
        <begin position="238"/>
        <end position="436"/>
    </location>
</feature>
<reference evidence="9 10" key="1">
    <citation type="journal article" date="2018" name="PLoS ONE">
        <title>The draft genome of Kipferlia bialata reveals reductive genome evolution in fornicate parasites.</title>
        <authorList>
            <person name="Tanifuji G."/>
            <person name="Takabayashi S."/>
            <person name="Kume K."/>
            <person name="Takagi M."/>
            <person name="Nakayama T."/>
            <person name="Kamikawa R."/>
            <person name="Inagaki Y."/>
            <person name="Hashimoto T."/>
        </authorList>
    </citation>
    <scope>NUCLEOTIDE SEQUENCE [LARGE SCALE GENOMIC DNA]</scope>
    <source>
        <strain evidence="9">NY0173</strain>
    </source>
</reference>
<feature type="compositionally biased region" description="Basic and acidic residues" evidence="5">
    <location>
        <begin position="278"/>
        <end position="304"/>
    </location>
</feature>
<feature type="domain" description="HTH myb-type" evidence="8">
    <location>
        <begin position="97"/>
        <end position="146"/>
    </location>
</feature>
<evidence type="ECO:0000313" key="10">
    <source>
        <dbReference type="Proteomes" id="UP000265618"/>
    </source>
</evidence>
<dbReference type="Pfam" id="PF00249">
    <property type="entry name" value="Myb_DNA-binding"/>
    <property type="match status" value="1"/>
</dbReference>
<keyword evidence="4" id="KW-0539">Nucleus</keyword>
<dbReference type="PROSITE" id="PS50090">
    <property type="entry name" value="MYB_LIKE"/>
    <property type="match status" value="1"/>
</dbReference>
<protein>
    <submittedName>
        <fullName evidence="9">Uncharacterized protein</fullName>
    </submittedName>
</protein>
<accession>A0A9K3CTS6</accession>
<dbReference type="GO" id="GO:0003677">
    <property type="term" value="F:DNA binding"/>
    <property type="evidence" value="ECO:0007669"/>
    <property type="project" value="UniProtKB-KW"/>
</dbReference>
<evidence type="ECO:0000256" key="3">
    <source>
        <dbReference type="ARBA" id="ARBA00023163"/>
    </source>
</evidence>
<dbReference type="OrthoDB" id="118550at2759"/>
<evidence type="ECO:0000256" key="4">
    <source>
        <dbReference type="ARBA" id="ARBA00023242"/>
    </source>
</evidence>
<dbReference type="CDD" id="cd00167">
    <property type="entry name" value="SANT"/>
    <property type="match status" value="1"/>
</dbReference>
<dbReference type="InterPro" id="IPR017884">
    <property type="entry name" value="SANT_dom"/>
</dbReference>
<dbReference type="SUPFAM" id="SSF46689">
    <property type="entry name" value="Homeodomain-like"/>
    <property type="match status" value="1"/>
</dbReference>
<feature type="compositionally biased region" description="Basic and acidic residues" evidence="5">
    <location>
        <begin position="315"/>
        <end position="324"/>
    </location>
</feature>
<evidence type="ECO:0000259" key="6">
    <source>
        <dbReference type="PROSITE" id="PS50090"/>
    </source>
</evidence>
<dbReference type="AlphaFoldDB" id="A0A9K3CTS6"/>
<dbReference type="Proteomes" id="UP000265618">
    <property type="component" value="Unassembled WGS sequence"/>
</dbReference>
<evidence type="ECO:0000256" key="5">
    <source>
        <dbReference type="SAM" id="MobiDB-lite"/>
    </source>
</evidence>
<evidence type="ECO:0000313" key="9">
    <source>
        <dbReference type="EMBL" id="GIQ83184.1"/>
    </source>
</evidence>
<feature type="compositionally biased region" description="Basic residues" evidence="5">
    <location>
        <begin position="253"/>
        <end position="267"/>
    </location>
</feature>
<dbReference type="NCBIfam" id="TIGR01557">
    <property type="entry name" value="myb_SHAQKYF"/>
    <property type="match status" value="1"/>
</dbReference>
<feature type="region of interest" description="Disordered" evidence="5">
    <location>
        <begin position="717"/>
        <end position="736"/>
    </location>
</feature>
<dbReference type="EMBL" id="BDIP01000955">
    <property type="protein sequence ID" value="GIQ83184.1"/>
    <property type="molecule type" value="Genomic_DNA"/>
</dbReference>